<feature type="transmembrane region" description="Helical" evidence="2">
    <location>
        <begin position="19"/>
        <end position="35"/>
    </location>
</feature>
<comment type="caution">
    <text evidence="3">The sequence shown here is derived from an EMBL/GenBank/DDBJ whole genome shotgun (WGS) entry which is preliminary data.</text>
</comment>
<organism evidence="3 4">
    <name type="scientific">Mugilogobius chulae</name>
    <name type="common">yellowstripe goby</name>
    <dbReference type="NCBI Taxonomy" id="88201"/>
    <lineage>
        <taxon>Eukaryota</taxon>
        <taxon>Metazoa</taxon>
        <taxon>Chordata</taxon>
        <taxon>Craniata</taxon>
        <taxon>Vertebrata</taxon>
        <taxon>Euteleostomi</taxon>
        <taxon>Actinopterygii</taxon>
        <taxon>Neopterygii</taxon>
        <taxon>Teleostei</taxon>
        <taxon>Neoteleostei</taxon>
        <taxon>Acanthomorphata</taxon>
        <taxon>Gobiaria</taxon>
        <taxon>Gobiiformes</taxon>
        <taxon>Gobioidei</taxon>
        <taxon>Gobiidae</taxon>
        <taxon>Gobionellinae</taxon>
        <taxon>Mugilogobius</taxon>
    </lineage>
</organism>
<keyword evidence="2" id="KW-0472">Membrane</keyword>
<evidence type="ECO:0000256" key="2">
    <source>
        <dbReference type="SAM" id="Phobius"/>
    </source>
</evidence>
<proteinExistence type="predicted"/>
<evidence type="ECO:0000313" key="4">
    <source>
        <dbReference type="Proteomes" id="UP001460270"/>
    </source>
</evidence>
<keyword evidence="2" id="KW-0812">Transmembrane</keyword>
<sequence>MENSSEMAGHFVTHVRERAQLYVLVILIFAYHFLFEEELMCSCDNAVRDFIVAVKQDEAIPAHRESLSAEEETSSQSESSELLHHNALHRSTTNVTEHAHNPSHLSEAD</sequence>
<evidence type="ECO:0000256" key="1">
    <source>
        <dbReference type="SAM" id="MobiDB-lite"/>
    </source>
</evidence>
<name>A0AAW0MXJ2_9GOBI</name>
<dbReference type="Proteomes" id="UP001460270">
    <property type="component" value="Unassembled WGS sequence"/>
</dbReference>
<gene>
    <name evidence="3" type="ORF">WMY93_027849</name>
</gene>
<keyword evidence="2" id="KW-1133">Transmembrane helix</keyword>
<accession>A0AAW0MXJ2</accession>
<feature type="region of interest" description="Disordered" evidence="1">
    <location>
        <begin position="62"/>
        <end position="109"/>
    </location>
</feature>
<protein>
    <submittedName>
        <fullName evidence="3">Uncharacterized protein</fullName>
    </submittedName>
</protein>
<reference evidence="4" key="1">
    <citation type="submission" date="2024-04" db="EMBL/GenBank/DDBJ databases">
        <title>Salinicola lusitanus LLJ914,a marine bacterium isolated from the Okinawa Trough.</title>
        <authorList>
            <person name="Li J."/>
        </authorList>
    </citation>
    <scope>NUCLEOTIDE SEQUENCE [LARGE SCALE GENOMIC DNA]</scope>
</reference>
<evidence type="ECO:0000313" key="3">
    <source>
        <dbReference type="EMBL" id="KAK7884726.1"/>
    </source>
</evidence>
<keyword evidence="4" id="KW-1185">Reference proteome</keyword>
<dbReference type="AlphaFoldDB" id="A0AAW0MXJ2"/>
<dbReference type="EMBL" id="JBBPFD010000020">
    <property type="protein sequence ID" value="KAK7884726.1"/>
    <property type="molecule type" value="Genomic_DNA"/>
</dbReference>